<dbReference type="Proteomes" id="UP000649617">
    <property type="component" value="Unassembled WGS sequence"/>
</dbReference>
<dbReference type="InterPro" id="IPR001509">
    <property type="entry name" value="Epimerase_deHydtase"/>
</dbReference>
<evidence type="ECO:0000313" key="2">
    <source>
        <dbReference type="EMBL" id="CAE7755929.1"/>
    </source>
</evidence>
<comment type="caution">
    <text evidence="2">The sequence shown here is derived from an EMBL/GenBank/DDBJ whole genome shotgun (WGS) entry which is preliminary data.</text>
</comment>
<name>A0A812Y4B6_SYMPI</name>
<evidence type="ECO:0000313" key="3">
    <source>
        <dbReference type="Proteomes" id="UP000649617"/>
    </source>
</evidence>
<evidence type="ECO:0000259" key="1">
    <source>
        <dbReference type="Pfam" id="PF01370"/>
    </source>
</evidence>
<proteinExistence type="predicted"/>
<organism evidence="2 3">
    <name type="scientific">Symbiodinium pilosum</name>
    <name type="common">Dinoflagellate</name>
    <dbReference type="NCBI Taxonomy" id="2952"/>
    <lineage>
        <taxon>Eukaryota</taxon>
        <taxon>Sar</taxon>
        <taxon>Alveolata</taxon>
        <taxon>Dinophyceae</taxon>
        <taxon>Suessiales</taxon>
        <taxon>Symbiodiniaceae</taxon>
        <taxon>Symbiodinium</taxon>
    </lineage>
</organism>
<dbReference type="AlphaFoldDB" id="A0A812Y4B6"/>
<dbReference type="Pfam" id="PF01370">
    <property type="entry name" value="Epimerase"/>
    <property type="match status" value="1"/>
</dbReference>
<accession>A0A812Y4B6</accession>
<dbReference type="InterPro" id="IPR036291">
    <property type="entry name" value="NAD(P)-bd_dom_sf"/>
</dbReference>
<dbReference type="Gene3D" id="3.40.50.720">
    <property type="entry name" value="NAD(P)-binding Rossmann-like Domain"/>
    <property type="match status" value="1"/>
</dbReference>
<dbReference type="EMBL" id="CAJNIZ010046757">
    <property type="protein sequence ID" value="CAE7755929.1"/>
    <property type="molecule type" value="Genomic_DNA"/>
</dbReference>
<feature type="non-terminal residue" evidence="2">
    <location>
        <position position="1"/>
    </location>
</feature>
<dbReference type="InterPro" id="IPR051207">
    <property type="entry name" value="ComplexI_NDUFA9_subunit"/>
</dbReference>
<dbReference type="SUPFAM" id="SSF51735">
    <property type="entry name" value="NAD(P)-binding Rossmann-fold domains"/>
    <property type="match status" value="1"/>
</dbReference>
<dbReference type="GO" id="GO:0044877">
    <property type="term" value="F:protein-containing complex binding"/>
    <property type="evidence" value="ECO:0007669"/>
    <property type="project" value="TreeGrafter"/>
</dbReference>
<sequence>MAAGGTLVFGGRGFVGAAICKELARRGLTPVMSLSRSQPKSPSGEKGAIQEVGGVDALKPDTFESLLSDARAVVIAIGEPPWVTDKERAMRSNGTTNITIMQTAAKYKVPRVVLVNATMPTWGVIAGYREGKLAAEREALSYPEKCASPCSVL</sequence>
<dbReference type="GO" id="GO:0005739">
    <property type="term" value="C:mitochondrion"/>
    <property type="evidence" value="ECO:0007669"/>
    <property type="project" value="TreeGrafter"/>
</dbReference>
<dbReference type="PANTHER" id="PTHR12126:SF16">
    <property type="entry name" value="MIOREX COMPLEX COMPONENT 2"/>
    <property type="match status" value="1"/>
</dbReference>
<reference evidence="2" key="1">
    <citation type="submission" date="2021-02" db="EMBL/GenBank/DDBJ databases">
        <authorList>
            <person name="Dougan E. K."/>
            <person name="Rhodes N."/>
            <person name="Thang M."/>
            <person name="Chan C."/>
        </authorList>
    </citation>
    <scope>NUCLEOTIDE SEQUENCE</scope>
</reference>
<gene>
    <name evidence="2" type="ORF">SPIL2461_LOCUS21970</name>
</gene>
<keyword evidence="3" id="KW-1185">Reference proteome</keyword>
<feature type="domain" description="NAD-dependent epimerase/dehydratase" evidence="1">
    <location>
        <begin position="7"/>
        <end position="116"/>
    </location>
</feature>
<dbReference type="PANTHER" id="PTHR12126">
    <property type="entry name" value="NADH-UBIQUINONE OXIDOREDUCTASE 39 KDA SUBUNIT-RELATED"/>
    <property type="match status" value="1"/>
</dbReference>
<protein>
    <recommendedName>
        <fullName evidence="1">NAD-dependent epimerase/dehydratase domain-containing protein</fullName>
    </recommendedName>
</protein>
<dbReference type="OrthoDB" id="276721at2759"/>